<feature type="region of interest" description="Disordered" evidence="1">
    <location>
        <begin position="239"/>
        <end position="258"/>
    </location>
</feature>
<protein>
    <submittedName>
        <fullName evidence="3">Beta-lactamase family protein</fullName>
    </submittedName>
</protein>
<dbReference type="InterPro" id="IPR012338">
    <property type="entry name" value="Beta-lactam/transpept-like"/>
</dbReference>
<proteinExistence type="predicted"/>
<keyword evidence="4" id="KW-1185">Reference proteome</keyword>
<dbReference type="PANTHER" id="PTHR43283:SF3">
    <property type="entry name" value="BETA-LACTAMASE FAMILY PROTEIN (AFU_ORTHOLOGUE AFUA_5G07500)"/>
    <property type="match status" value="1"/>
</dbReference>
<dbReference type="Proteomes" id="UP000550729">
    <property type="component" value="Unassembled WGS sequence"/>
</dbReference>
<reference evidence="3 4" key="1">
    <citation type="submission" date="2020-04" db="EMBL/GenBank/DDBJ databases">
        <title>Gordonia sp. nov. TBRC 11910.</title>
        <authorList>
            <person name="Suriyachadkun C."/>
        </authorList>
    </citation>
    <scope>NUCLEOTIDE SEQUENCE [LARGE SCALE GENOMIC DNA]</scope>
    <source>
        <strain evidence="3 4">TBRC 11910</strain>
    </source>
</reference>
<comment type="caution">
    <text evidence="3">The sequence shown here is derived from an EMBL/GenBank/DDBJ whole genome shotgun (WGS) entry which is preliminary data.</text>
</comment>
<dbReference type="RefSeq" id="WP_170192731.1">
    <property type="nucleotide sequence ID" value="NZ_JABBNB010000002.1"/>
</dbReference>
<dbReference type="SUPFAM" id="SSF56601">
    <property type="entry name" value="beta-lactamase/transpeptidase-like"/>
    <property type="match status" value="1"/>
</dbReference>
<accession>A0A848KNG6</accession>
<gene>
    <name evidence="3" type="ORF">HH308_03240</name>
</gene>
<sequence length="403" mass="43227">MTAADASPLADRLAHHLDPVVRAATAGPATGEGRVPGVVAGVTTDAATVYLSASGVRALDADTPMTTDTVFGIFSTTKAITATTALTLVDAGLLDLDVPADTYLPELAGISVIEGFDAAGGQLLRPARSVPTTRQLLTHTSGFGYAFYSGRYLRLQQDFGVPDIATCRRASIGTPLLFDPGTDWLYGTGLDWVGLVIEAITGRRLGDVMAERLFVPLGMSHTAFGVAPADRDRLTTLHHRRPDGSLKPNHRFGPVENPEVHMGGHGLYSTVEDYLRFLRMWLREGRSDDGSQLVAASTIAEACADQLHGLPMPDLSTVLPPLSNDTKFLPHQSWSLAFARDGATSPTGRPAGSQSWAGLANLYFWLDPRNKIAGYWAAQLFPFADRVSFGHYSAFEKAVYEAI</sequence>
<dbReference type="InterPro" id="IPR001466">
    <property type="entry name" value="Beta-lactam-related"/>
</dbReference>
<dbReference type="InterPro" id="IPR050789">
    <property type="entry name" value="Diverse_Enzym_Activities"/>
</dbReference>
<evidence type="ECO:0000256" key="1">
    <source>
        <dbReference type="SAM" id="MobiDB-lite"/>
    </source>
</evidence>
<evidence type="ECO:0000313" key="3">
    <source>
        <dbReference type="EMBL" id="NMO00226.1"/>
    </source>
</evidence>
<dbReference type="EMBL" id="JABBNB010000002">
    <property type="protein sequence ID" value="NMO00226.1"/>
    <property type="molecule type" value="Genomic_DNA"/>
</dbReference>
<feature type="domain" description="Beta-lactamase-related" evidence="2">
    <location>
        <begin position="29"/>
        <end position="383"/>
    </location>
</feature>
<dbReference type="AlphaFoldDB" id="A0A848KNG6"/>
<dbReference type="Gene3D" id="3.40.710.10">
    <property type="entry name" value="DD-peptidase/beta-lactamase superfamily"/>
    <property type="match status" value="1"/>
</dbReference>
<organism evidence="3 4">
    <name type="scientific">Gordonia asplenii</name>
    <dbReference type="NCBI Taxonomy" id="2725283"/>
    <lineage>
        <taxon>Bacteria</taxon>
        <taxon>Bacillati</taxon>
        <taxon>Actinomycetota</taxon>
        <taxon>Actinomycetes</taxon>
        <taxon>Mycobacteriales</taxon>
        <taxon>Gordoniaceae</taxon>
        <taxon>Gordonia</taxon>
    </lineage>
</organism>
<dbReference type="Pfam" id="PF00144">
    <property type="entry name" value="Beta-lactamase"/>
    <property type="match status" value="1"/>
</dbReference>
<name>A0A848KNG6_9ACTN</name>
<dbReference type="PANTHER" id="PTHR43283">
    <property type="entry name" value="BETA-LACTAMASE-RELATED"/>
    <property type="match status" value="1"/>
</dbReference>
<evidence type="ECO:0000313" key="4">
    <source>
        <dbReference type="Proteomes" id="UP000550729"/>
    </source>
</evidence>
<evidence type="ECO:0000259" key="2">
    <source>
        <dbReference type="Pfam" id="PF00144"/>
    </source>
</evidence>